<gene>
    <name evidence="1" type="ORF">H9637_05715</name>
</gene>
<reference evidence="1 2" key="1">
    <citation type="submission" date="2020-08" db="EMBL/GenBank/DDBJ databases">
        <title>A Genomic Blueprint of the Chicken Gut Microbiome.</title>
        <authorList>
            <person name="Gilroy R."/>
            <person name="Ravi A."/>
            <person name="Getino M."/>
            <person name="Pursley I."/>
            <person name="Horton D.L."/>
            <person name="Alikhan N.-F."/>
            <person name="Baker D."/>
            <person name="Gharbi K."/>
            <person name="Hall N."/>
            <person name="Watson M."/>
            <person name="Adriaenssens E.M."/>
            <person name="Foster-Nyarko E."/>
            <person name="Jarju S."/>
            <person name="Secka A."/>
            <person name="Antonio M."/>
            <person name="Oren A."/>
            <person name="Chaudhuri R."/>
            <person name="La Ragione R.M."/>
            <person name="Hildebrand F."/>
            <person name="Pallen M.J."/>
        </authorList>
    </citation>
    <scope>NUCLEOTIDE SEQUENCE [LARGE SCALE GENOMIC DNA]</scope>
    <source>
        <strain evidence="1 2">N37</strain>
    </source>
</reference>
<dbReference type="RefSeq" id="WP_191739516.1">
    <property type="nucleotide sequence ID" value="NZ_JACSQB010000040.1"/>
</dbReference>
<keyword evidence="2" id="KW-1185">Reference proteome</keyword>
<comment type="caution">
    <text evidence="1">The sequence shown here is derived from an EMBL/GenBank/DDBJ whole genome shotgun (WGS) entry which is preliminary data.</text>
</comment>
<sequence>MKKLISILITGSFIAVILVRTVFATTLEVNYNINNLMENILEESLKNTEIPMSSNPYTYIENNKYYDAIVEIGPKAVPILIKDIKNSENNGLREYILAIAVEKIAQVDLKKVNNITSIDYSKTWSNAKVFTEKWIQYLHSIPNEVNNITQDSTKTDEEKINKLVDLGTPAIPYILDKIQEGNTSIFPSLYELLKNNKDIQIFNSLQPSINYNDMDNLNLSEYEIFRDMIEKEQ</sequence>
<proteinExistence type="predicted"/>
<accession>A0ABR8YQX5</accession>
<dbReference type="Proteomes" id="UP000627166">
    <property type="component" value="Unassembled WGS sequence"/>
</dbReference>
<evidence type="ECO:0000313" key="1">
    <source>
        <dbReference type="EMBL" id="MBD8046542.1"/>
    </source>
</evidence>
<dbReference type="EMBL" id="JACSQB010000040">
    <property type="protein sequence ID" value="MBD8046542.1"/>
    <property type="molecule type" value="Genomic_DNA"/>
</dbReference>
<organism evidence="1 2">
    <name type="scientific">Clostridium faecium</name>
    <dbReference type="NCBI Taxonomy" id="2762223"/>
    <lineage>
        <taxon>Bacteria</taxon>
        <taxon>Bacillati</taxon>
        <taxon>Bacillota</taxon>
        <taxon>Clostridia</taxon>
        <taxon>Eubacteriales</taxon>
        <taxon>Clostridiaceae</taxon>
        <taxon>Clostridium</taxon>
    </lineage>
</organism>
<name>A0ABR8YQX5_9CLOT</name>
<evidence type="ECO:0000313" key="2">
    <source>
        <dbReference type="Proteomes" id="UP000627166"/>
    </source>
</evidence>
<protein>
    <submittedName>
        <fullName evidence="1">Uncharacterized protein</fullName>
    </submittedName>
</protein>